<sequence length="99" mass="11942">MDFDNWMKAYSQDPFTSYLDFTAFRVDVYNTENAYIIEALIDHCQSNEYMVTVKEYELVIRLLTEKEQLERKIYFPIPIHTKTIQSTMNRDILEVKVFK</sequence>
<reference evidence="1 2" key="1">
    <citation type="submission" date="2017-11" db="EMBL/GenBank/DDBJ databases">
        <title>Comparitive Functional Genomics of Dry Heat Resistant strains isolated from the Viking Spacecraft.</title>
        <authorList>
            <person name="Seuylemezian A."/>
            <person name="Cooper K."/>
            <person name="Vaishampayan P."/>
        </authorList>
    </citation>
    <scope>NUCLEOTIDE SEQUENCE [LARGE SCALE GENOMIC DNA]</scope>
    <source>
        <strain evidence="1 2">V1-29</strain>
    </source>
</reference>
<protein>
    <recommendedName>
        <fullName evidence="3">SHSP domain-containing protein</fullName>
    </recommendedName>
</protein>
<dbReference type="RefSeq" id="WP_101643023.1">
    <property type="nucleotide sequence ID" value="NZ_PGUY01000042.1"/>
</dbReference>
<keyword evidence="2" id="KW-1185">Reference proteome</keyword>
<dbReference type="Proteomes" id="UP000234748">
    <property type="component" value="Unassembled WGS sequence"/>
</dbReference>
<dbReference type="CDD" id="cd00298">
    <property type="entry name" value="ACD_sHsps_p23-like"/>
    <property type="match status" value="1"/>
</dbReference>
<dbReference type="InterPro" id="IPR008978">
    <property type="entry name" value="HSP20-like_chaperone"/>
</dbReference>
<evidence type="ECO:0008006" key="3">
    <source>
        <dbReference type="Google" id="ProtNLM"/>
    </source>
</evidence>
<accession>A0A2N5M4M2</accession>
<name>A0A2N5M4M2_9BACI</name>
<gene>
    <name evidence="1" type="ORF">CUU66_13450</name>
</gene>
<organism evidence="1 2">
    <name type="scientific">Peribacillus deserti</name>
    <dbReference type="NCBI Taxonomy" id="673318"/>
    <lineage>
        <taxon>Bacteria</taxon>
        <taxon>Bacillati</taxon>
        <taxon>Bacillota</taxon>
        <taxon>Bacilli</taxon>
        <taxon>Bacillales</taxon>
        <taxon>Bacillaceae</taxon>
        <taxon>Peribacillus</taxon>
    </lineage>
</organism>
<evidence type="ECO:0000313" key="1">
    <source>
        <dbReference type="EMBL" id="PLT29321.1"/>
    </source>
</evidence>
<dbReference type="AlphaFoldDB" id="A0A2N5M4M2"/>
<evidence type="ECO:0000313" key="2">
    <source>
        <dbReference type="Proteomes" id="UP000234748"/>
    </source>
</evidence>
<proteinExistence type="predicted"/>
<dbReference type="OrthoDB" id="2942082at2"/>
<dbReference type="Gene3D" id="2.60.40.790">
    <property type="match status" value="1"/>
</dbReference>
<dbReference type="EMBL" id="PGUY01000042">
    <property type="protein sequence ID" value="PLT29321.1"/>
    <property type="molecule type" value="Genomic_DNA"/>
</dbReference>
<comment type="caution">
    <text evidence="1">The sequence shown here is derived from an EMBL/GenBank/DDBJ whole genome shotgun (WGS) entry which is preliminary data.</text>
</comment>
<dbReference type="SUPFAM" id="SSF49764">
    <property type="entry name" value="HSP20-like chaperones"/>
    <property type="match status" value="1"/>
</dbReference>